<gene>
    <name evidence="2" type="ORF">CWS20_21325</name>
</gene>
<organism evidence="2 3">
    <name type="scientific">Cytobacillus horneckiae</name>
    <dbReference type="NCBI Taxonomy" id="549687"/>
    <lineage>
        <taxon>Bacteria</taxon>
        <taxon>Bacillati</taxon>
        <taxon>Bacillota</taxon>
        <taxon>Bacilli</taxon>
        <taxon>Bacillales</taxon>
        <taxon>Bacillaceae</taxon>
        <taxon>Cytobacillus</taxon>
    </lineage>
</organism>
<dbReference type="Proteomes" id="UP000233343">
    <property type="component" value="Unassembled WGS sequence"/>
</dbReference>
<reference evidence="2 3" key="1">
    <citation type="journal article" date="2010" name="Int. J. Syst. Evol. Microbiol.">
        <title>Bacillus horneckiae sp. nov., isolated from a spacecraft-assembly clean room.</title>
        <authorList>
            <person name="Vaishampayan P."/>
            <person name="Probst A."/>
            <person name="Krishnamurthi S."/>
            <person name="Ghosh S."/>
            <person name="Osman S."/>
            <person name="McDowall A."/>
            <person name="Ruckmani A."/>
            <person name="Mayilraj S."/>
            <person name="Venkateswaran K."/>
        </authorList>
    </citation>
    <scope>NUCLEOTIDE SEQUENCE [LARGE SCALE GENOMIC DNA]</scope>
    <source>
        <strain evidence="3">1PO1SC</strain>
    </source>
</reference>
<feature type="transmembrane region" description="Helical" evidence="1">
    <location>
        <begin position="159"/>
        <end position="180"/>
    </location>
</feature>
<feature type="transmembrane region" description="Helical" evidence="1">
    <location>
        <begin position="88"/>
        <end position="115"/>
    </location>
</feature>
<feature type="transmembrane region" description="Helical" evidence="1">
    <location>
        <begin position="127"/>
        <end position="147"/>
    </location>
</feature>
<keyword evidence="1" id="KW-1133">Transmembrane helix</keyword>
<name>A0A2N0ZBW7_9BACI</name>
<feature type="transmembrane region" description="Helical" evidence="1">
    <location>
        <begin position="34"/>
        <end position="52"/>
    </location>
</feature>
<comment type="caution">
    <text evidence="2">The sequence shown here is derived from an EMBL/GenBank/DDBJ whole genome shotgun (WGS) entry which is preliminary data.</text>
</comment>
<evidence type="ECO:0000313" key="2">
    <source>
        <dbReference type="EMBL" id="PKG26989.1"/>
    </source>
</evidence>
<keyword evidence="3" id="KW-1185">Reference proteome</keyword>
<dbReference type="RefSeq" id="WP_083957351.1">
    <property type="nucleotide sequence ID" value="NZ_JAFDQP010000006.1"/>
</dbReference>
<evidence type="ECO:0000313" key="3">
    <source>
        <dbReference type="Proteomes" id="UP000233343"/>
    </source>
</evidence>
<keyword evidence="1" id="KW-0812">Transmembrane</keyword>
<feature type="transmembrane region" description="Helical" evidence="1">
    <location>
        <begin position="59"/>
        <end position="76"/>
    </location>
</feature>
<sequence length="189" mass="22858">MDRNELLEQISWKTDELAHLVAEYWHQYSDYTNWQFWFVLFVLIAPLVLLYFTIDRNRLFEIFFFGYTVNMLWTMVEAVLTREGLFVYHYFLMPFLPSATNMTTSLLPVSFLLLYQYCTNRGKNFHLYVLVLSALYAFVFANVEEYVGLLSLNRGMSNFYIFFIDVVIAYFSYWFTVFLLRFKEMPKFK</sequence>
<keyword evidence="1" id="KW-0472">Membrane</keyword>
<protein>
    <submittedName>
        <fullName evidence="2">Uncharacterized protein</fullName>
    </submittedName>
</protein>
<dbReference type="AlphaFoldDB" id="A0A2N0ZBW7"/>
<dbReference type="EMBL" id="PISD01000053">
    <property type="protein sequence ID" value="PKG26989.1"/>
    <property type="molecule type" value="Genomic_DNA"/>
</dbReference>
<evidence type="ECO:0000256" key="1">
    <source>
        <dbReference type="SAM" id="Phobius"/>
    </source>
</evidence>
<proteinExistence type="predicted"/>
<accession>A0A2N0ZBW7</accession>